<evidence type="ECO:0000313" key="4">
    <source>
        <dbReference type="Proteomes" id="UP000815325"/>
    </source>
</evidence>
<dbReference type="Pfam" id="PF05327">
    <property type="entry name" value="RRN3"/>
    <property type="match status" value="1"/>
</dbReference>
<accession>A0ABQ7G1F2</accession>
<reference evidence="3" key="1">
    <citation type="submission" date="2017-08" db="EMBL/GenBank/DDBJ databases">
        <authorList>
            <person name="Polle J.E."/>
            <person name="Barry K."/>
            <person name="Cushman J."/>
            <person name="Schmutz J."/>
            <person name="Tran D."/>
            <person name="Hathwaick L.T."/>
            <person name="Yim W.C."/>
            <person name="Jenkins J."/>
            <person name="Mckie-Krisberg Z.M."/>
            <person name="Prochnik S."/>
            <person name="Lindquist E."/>
            <person name="Dockter R.B."/>
            <person name="Adam C."/>
            <person name="Molina H."/>
            <person name="Bunkerborg J."/>
            <person name="Jin E."/>
            <person name="Buchheim M."/>
            <person name="Magnuson J."/>
        </authorList>
    </citation>
    <scope>NUCLEOTIDE SEQUENCE</scope>
    <source>
        <strain evidence="3">CCAP 19/18</strain>
    </source>
</reference>
<feature type="compositionally biased region" description="Acidic residues" evidence="2">
    <location>
        <begin position="365"/>
        <end position="383"/>
    </location>
</feature>
<feature type="region of interest" description="Disordered" evidence="2">
    <location>
        <begin position="349"/>
        <end position="454"/>
    </location>
</feature>
<name>A0ABQ7G1F2_DUNSA</name>
<feature type="compositionally biased region" description="Basic residues" evidence="2">
    <location>
        <begin position="241"/>
        <end position="254"/>
    </location>
</feature>
<evidence type="ECO:0000256" key="1">
    <source>
        <dbReference type="ARBA" id="ARBA00010098"/>
    </source>
</evidence>
<dbReference type="PANTHER" id="PTHR12790">
    <property type="entry name" value="TRANSCRIPTION INITIATION FACTOR IA RRN3"/>
    <property type="match status" value="1"/>
</dbReference>
<feature type="compositionally biased region" description="Low complexity" evidence="2">
    <location>
        <begin position="488"/>
        <end position="511"/>
    </location>
</feature>
<feature type="compositionally biased region" description="Low complexity" evidence="2">
    <location>
        <begin position="219"/>
        <end position="232"/>
    </location>
</feature>
<dbReference type="EMBL" id="MU070306">
    <property type="protein sequence ID" value="KAF5828416.1"/>
    <property type="molecule type" value="Genomic_DNA"/>
</dbReference>
<comment type="caution">
    <text evidence="3">The sequence shown here is derived from an EMBL/GenBank/DDBJ whole genome shotgun (WGS) entry which is preliminary data.</text>
</comment>
<keyword evidence="4" id="KW-1185">Reference proteome</keyword>
<dbReference type="GO" id="GO:0003743">
    <property type="term" value="F:translation initiation factor activity"/>
    <property type="evidence" value="ECO:0007669"/>
    <property type="project" value="UniProtKB-KW"/>
</dbReference>
<evidence type="ECO:0000313" key="3">
    <source>
        <dbReference type="EMBL" id="KAF5828416.1"/>
    </source>
</evidence>
<sequence length="561" mass="61511">MREMLTCAHALLADASTSGKPAVDETANKLDSMMELAFAHLHRRCDQQPGGAQHAWQALLTIFERTILNTHRSKFSQFLIFYMCLKQPDLCARTFVDFLLFRLKDQHQPSITRSACAAYLASFLARAAFLPHSLVLQALDQLTSFCHDYCKSVTVPAKGLTRSASSNVVLGSKSSAAAALEAEASALSSLTAKHQVLYASVQAILYVLCYHLEPLLQHQPQHQQQQQQQQQQHDTHDQQPHKHSRHHHHHHQRHSMADAVRQLVKERVLPLLEHPLQPLNVCLPSVVAEFKHQVQAAGIADLSHITPPDEVMRQAQRPLEMFFPFDPYLLKRSSGALGLSTSYIRWRHGHPRSSARHGNQGAGSDSEDEEVELEEAEEGEEEGPGGQELDMDNDVHSSSSASSSDDEAITEDGSLKSSVPSDAMLSRPRLKAHASGLPHTSSIPRPLAHHHRHTHHPLGLFHQSMRVAGGGKQAHGGGSYDPMGTSYSPGSNTHGNPSSSNGGSPPLGSSPLVVDYHRGVHGGGSLYAQSLSPMQMGTPPIHHMHAHLHARQTLPTVATHK</sequence>
<evidence type="ECO:0000256" key="2">
    <source>
        <dbReference type="SAM" id="MobiDB-lite"/>
    </source>
</evidence>
<comment type="similarity">
    <text evidence="1">Belongs to the RRN3 family.</text>
</comment>
<organism evidence="3 4">
    <name type="scientific">Dunaliella salina</name>
    <name type="common">Green alga</name>
    <name type="synonym">Protococcus salinus</name>
    <dbReference type="NCBI Taxonomy" id="3046"/>
    <lineage>
        <taxon>Eukaryota</taxon>
        <taxon>Viridiplantae</taxon>
        <taxon>Chlorophyta</taxon>
        <taxon>core chlorophytes</taxon>
        <taxon>Chlorophyceae</taxon>
        <taxon>CS clade</taxon>
        <taxon>Chlamydomonadales</taxon>
        <taxon>Dunaliellaceae</taxon>
        <taxon>Dunaliella</taxon>
    </lineage>
</organism>
<dbReference type="PANTHER" id="PTHR12790:SF0">
    <property type="entry name" value="RNA POLYMERASE I-SPECIFIC TRANSCRIPTION INITIATION FACTOR RRN3-RELATED"/>
    <property type="match status" value="1"/>
</dbReference>
<protein>
    <submittedName>
        <fullName evidence="3">RNA polymerase I-specific transcription initiation factor RRN3-domain-containing protein</fullName>
    </submittedName>
</protein>
<gene>
    <name evidence="3" type="ORF">DUNSADRAFT_17651</name>
</gene>
<feature type="region of interest" description="Disordered" evidence="2">
    <location>
        <begin position="219"/>
        <end position="258"/>
    </location>
</feature>
<proteinExistence type="inferred from homology"/>
<dbReference type="InterPro" id="IPR007991">
    <property type="entry name" value="RNA_pol_I_trans_ini_fac_RRN3"/>
</dbReference>
<keyword evidence="3" id="KW-0648">Protein biosynthesis</keyword>
<feature type="compositionally biased region" description="Gly residues" evidence="2">
    <location>
        <begin position="468"/>
        <end position="479"/>
    </location>
</feature>
<dbReference type="Proteomes" id="UP000815325">
    <property type="component" value="Unassembled WGS sequence"/>
</dbReference>
<keyword evidence="3" id="KW-0396">Initiation factor</keyword>
<feature type="region of interest" description="Disordered" evidence="2">
    <location>
        <begin position="468"/>
        <end position="512"/>
    </location>
</feature>